<feature type="active site" description="Nucleophile" evidence="9">
    <location>
        <position position="15"/>
    </location>
</feature>
<evidence type="ECO:0000256" key="2">
    <source>
        <dbReference type="ARBA" id="ARBA00022723"/>
    </source>
</evidence>
<dbReference type="PANTHER" id="PTHR43434">
    <property type="entry name" value="PHOSPHOGLYCOLATE PHOSPHATASE"/>
    <property type="match status" value="1"/>
</dbReference>
<evidence type="ECO:0000256" key="3">
    <source>
        <dbReference type="ARBA" id="ARBA00022801"/>
    </source>
</evidence>
<dbReference type="InterPro" id="IPR006439">
    <property type="entry name" value="HAD-SF_hydro_IA"/>
</dbReference>
<dbReference type="Pfam" id="PF00702">
    <property type="entry name" value="Hydrolase"/>
    <property type="match status" value="1"/>
</dbReference>
<dbReference type="GO" id="GO:0005829">
    <property type="term" value="C:cytosol"/>
    <property type="evidence" value="ECO:0007669"/>
    <property type="project" value="TreeGrafter"/>
</dbReference>
<feature type="active site" description="Schiff-base intermediate with substrate" evidence="9">
    <location>
        <position position="56"/>
    </location>
</feature>
<dbReference type="InterPro" id="IPR050155">
    <property type="entry name" value="HAD-like_hydrolase_sf"/>
</dbReference>
<feature type="binding site" evidence="9">
    <location>
        <position position="17"/>
    </location>
    <ligand>
        <name>Mg(2+)</name>
        <dbReference type="ChEBI" id="CHEBI:18420"/>
    </ligand>
</feature>
<proteinExistence type="inferred from homology"/>
<dbReference type="GO" id="GO:0050194">
    <property type="term" value="F:phosphonoacetaldehyde hydrolase activity"/>
    <property type="evidence" value="ECO:0007669"/>
    <property type="project" value="UniProtKB-UniRule"/>
</dbReference>
<dbReference type="InterPro" id="IPR036412">
    <property type="entry name" value="HAD-like_sf"/>
</dbReference>
<dbReference type="SFLD" id="SFLDG01129">
    <property type="entry name" value="C1.5:_HAD__Beta-PGM__Phosphata"/>
    <property type="match status" value="1"/>
</dbReference>
<dbReference type="SFLD" id="SFLDS00003">
    <property type="entry name" value="Haloacid_Dehalogenase"/>
    <property type="match status" value="1"/>
</dbReference>
<evidence type="ECO:0000256" key="8">
    <source>
        <dbReference type="ARBA" id="ARBA00066472"/>
    </source>
</evidence>
<dbReference type="EMBL" id="AP023189">
    <property type="protein sequence ID" value="BCG24859.1"/>
    <property type="molecule type" value="Genomic_DNA"/>
</dbReference>
<dbReference type="InterPro" id="IPR006323">
    <property type="entry name" value="Phosphonoacetald_hydro"/>
</dbReference>
<dbReference type="HAMAP" id="MF_01375">
    <property type="entry name" value="PhnX"/>
    <property type="match status" value="1"/>
</dbReference>
<comment type="cofactor">
    <cofactor evidence="9">
        <name>Mg(2+)</name>
        <dbReference type="ChEBI" id="CHEBI:18420"/>
    </cofactor>
    <text evidence="9">Binds 1 Mg(2+) ion per subunit.</text>
</comment>
<evidence type="ECO:0000313" key="12">
    <source>
        <dbReference type="Proteomes" id="UP000509383"/>
    </source>
</evidence>
<feature type="binding site" evidence="9">
    <location>
        <position position="15"/>
    </location>
    <ligand>
        <name>Mg(2+)</name>
        <dbReference type="ChEBI" id="CHEBI:18420"/>
    </ligand>
</feature>
<feature type="binding site" evidence="9">
    <location>
        <position position="189"/>
    </location>
    <ligand>
        <name>Mg(2+)</name>
        <dbReference type="ChEBI" id="CHEBI:18420"/>
    </ligand>
</feature>
<dbReference type="SFLD" id="SFLDG01135">
    <property type="entry name" value="C1.5.6:_HAD__Beta-PGM__Phospha"/>
    <property type="match status" value="1"/>
</dbReference>
<dbReference type="GO" id="GO:0000287">
    <property type="term" value="F:magnesium ion binding"/>
    <property type="evidence" value="ECO:0007669"/>
    <property type="project" value="UniProtKB-UniRule"/>
</dbReference>
<evidence type="ECO:0000256" key="1">
    <source>
        <dbReference type="ARBA" id="ARBA00011738"/>
    </source>
</evidence>
<dbReference type="GO" id="GO:0006281">
    <property type="term" value="P:DNA repair"/>
    <property type="evidence" value="ECO:0007669"/>
    <property type="project" value="TreeGrafter"/>
</dbReference>
<keyword evidence="2 9" id="KW-0479">Metal-binding</keyword>
<keyword evidence="3 9" id="KW-0378">Hydrolase</keyword>
<dbReference type="EMBL" id="BQKM01000008">
    <property type="protein sequence ID" value="GJN53901.1"/>
    <property type="molecule type" value="Genomic_DNA"/>
</dbReference>
<dbReference type="InterPro" id="IPR023198">
    <property type="entry name" value="PGP-like_dom2"/>
</dbReference>
<evidence type="ECO:0000256" key="4">
    <source>
        <dbReference type="ARBA" id="ARBA00022842"/>
    </source>
</evidence>
<comment type="subunit">
    <text evidence="1 9">Homodimer.</text>
</comment>
<evidence type="ECO:0000256" key="6">
    <source>
        <dbReference type="ARBA" id="ARBA00052005"/>
    </source>
</evidence>
<keyword evidence="4 9" id="KW-0460">Magnesium</keyword>
<evidence type="ECO:0000313" key="10">
    <source>
        <dbReference type="EMBL" id="BCG24859.1"/>
    </source>
</evidence>
<dbReference type="FunFam" id="1.10.150.240:FF:000006">
    <property type="entry name" value="Phosphonoacetaldehyde hydrolase"/>
    <property type="match status" value="1"/>
</dbReference>
<evidence type="ECO:0000313" key="11">
    <source>
        <dbReference type="EMBL" id="GJN53901.1"/>
    </source>
</evidence>
<dbReference type="AlphaFoldDB" id="A0A6J4E6C2"/>
<dbReference type="Proteomes" id="UP001054892">
    <property type="component" value="Unassembled WGS sequence"/>
</dbReference>
<reference evidence="10 12" key="1">
    <citation type="submission" date="2020-05" db="EMBL/GenBank/DDBJ databases">
        <title>Characterization of novel class B3 metallo-beta-lactamase from novel Pseudomonas species.</title>
        <authorList>
            <person name="Yamada K."/>
            <person name="Aoki K."/>
            <person name="Ishii Y."/>
        </authorList>
    </citation>
    <scope>NUCLEOTIDE SEQUENCE [LARGE SCALE GENOMIC DNA]</scope>
    <source>
        <strain evidence="10 12">TUM18999</strain>
        <strain evidence="11 13">TUM20286</strain>
    </source>
</reference>
<dbReference type="Gene3D" id="1.10.150.240">
    <property type="entry name" value="Putative phosphatase, domain 2"/>
    <property type="match status" value="1"/>
</dbReference>
<evidence type="ECO:0000256" key="5">
    <source>
        <dbReference type="ARBA" id="ARBA00023270"/>
    </source>
</evidence>
<sequence>MHYQTPTHLQAAILDWAGTVVDFGSFAPTRIFVEAFASFDVEISLEEARGPMGMGKWDHIRTLCDVPAIAARFERRFGRLPTDADVTALYERFMPLQIAKVGEYSALIPGALEAIAALRARGMKIGTCSGYPRVVMDKVVELAAEAGYRPDHVVATDEVPKGRPSPAQALANVIALGLDDVAACVKVDDTEPGILEGRSAGMWTVALRFSGNFLGLDFAAYQALPAEHLAEERTRIDALFAPSRPHYLIDTLADLPEVIDQINARLARGETPANA</sequence>
<comment type="function">
    <text evidence="7 9">Involved in phosphonate degradation.</text>
</comment>
<comment type="similarity">
    <text evidence="9">Belongs to the HAD-like hydrolase superfamily. PhnX family.</text>
</comment>
<dbReference type="PANTHER" id="PTHR43434:SF19">
    <property type="entry name" value="PHOSPHONOACETALDEHYDE HYDROLASE"/>
    <property type="match status" value="1"/>
</dbReference>
<dbReference type="NCBIfam" id="TIGR01422">
    <property type="entry name" value="phosphonatase"/>
    <property type="match status" value="1"/>
</dbReference>
<gene>
    <name evidence="10" type="primary">phnX_2</name>
    <name evidence="9" type="synonym">phnX</name>
    <name evidence="11" type="synonym">phnX_1</name>
    <name evidence="10" type="ORF">TUM18999_30500</name>
    <name evidence="11" type="ORF">TUM20286_36530</name>
</gene>
<dbReference type="Gene3D" id="3.40.50.1000">
    <property type="entry name" value="HAD superfamily/HAD-like"/>
    <property type="match status" value="1"/>
</dbReference>
<evidence type="ECO:0000313" key="13">
    <source>
        <dbReference type="Proteomes" id="UP001054892"/>
    </source>
</evidence>
<dbReference type="GO" id="GO:0019700">
    <property type="term" value="P:organic phosphonate catabolic process"/>
    <property type="evidence" value="ECO:0007669"/>
    <property type="project" value="InterPro"/>
</dbReference>
<evidence type="ECO:0000256" key="9">
    <source>
        <dbReference type="HAMAP-Rule" id="MF_01375"/>
    </source>
</evidence>
<organism evidence="10 12">
    <name type="scientific">Pseudomonas tohonis</name>
    <dbReference type="NCBI Taxonomy" id="2725477"/>
    <lineage>
        <taxon>Bacteria</taxon>
        <taxon>Pseudomonadati</taxon>
        <taxon>Pseudomonadota</taxon>
        <taxon>Gammaproteobacteria</taxon>
        <taxon>Pseudomonadales</taxon>
        <taxon>Pseudomonadaceae</taxon>
        <taxon>Pseudomonas</taxon>
    </lineage>
</organism>
<accession>A0A6J4E6C2</accession>
<dbReference type="RefSeq" id="WP_173175474.1">
    <property type="nucleotide sequence ID" value="NZ_AP023189.1"/>
</dbReference>
<protein>
    <recommendedName>
        <fullName evidence="8 9">Phosphonoacetaldehyde hydrolase</fullName>
        <shortName evidence="9">Phosphonatase</shortName>
        <ecNumber evidence="8 9">3.11.1.1</ecNumber>
    </recommendedName>
    <alternativeName>
        <fullName evidence="9">Phosphonoacetaldehyde phosphonohydrolase</fullName>
    </alternativeName>
</protein>
<dbReference type="GO" id="GO:0008967">
    <property type="term" value="F:phosphoglycolate phosphatase activity"/>
    <property type="evidence" value="ECO:0007669"/>
    <property type="project" value="TreeGrafter"/>
</dbReference>
<dbReference type="SUPFAM" id="SSF56784">
    <property type="entry name" value="HAD-like"/>
    <property type="match status" value="1"/>
</dbReference>
<dbReference type="CDD" id="cd02586">
    <property type="entry name" value="HAD_PHN"/>
    <property type="match status" value="1"/>
</dbReference>
<dbReference type="NCBIfam" id="TIGR01509">
    <property type="entry name" value="HAD-SF-IA-v3"/>
    <property type="match status" value="1"/>
</dbReference>
<keyword evidence="5 9" id="KW-0704">Schiff base</keyword>
<dbReference type="KEGG" id="ptw:TUM18999_30500"/>
<dbReference type="Proteomes" id="UP000509383">
    <property type="component" value="Chromosome"/>
</dbReference>
<name>A0A6J4E6C2_9PSED</name>
<comment type="catalytic activity">
    <reaction evidence="6 9">
        <text>phosphonoacetaldehyde + H2O = acetaldehyde + phosphate + H(+)</text>
        <dbReference type="Rhea" id="RHEA:18905"/>
        <dbReference type="ChEBI" id="CHEBI:15343"/>
        <dbReference type="ChEBI" id="CHEBI:15377"/>
        <dbReference type="ChEBI" id="CHEBI:15378"/>
        <dbReference type="ChEBI" id="CHEBI:43474"/>
        <dbReference type="ChEBI" id="CHEBI:58383"/>
        <dbReference type="EC" id="3.11.1.1"/>
    </reaction>
</comment>
<dbReference type="EC" id="3.11.1.1" evidence="8 9"/>
<keyword evidence="13" id="KW-1185">Reference proteome</keyword>
<dbReference type="SFLD" id="SFLDF00038">
    <property type="entry name" value="phosphonoacetaldehyde_hydrolas"/>
    <property type="match status" value="1"/>
</dbReference>
<evidence type="ECO:0000256" key="7">
    <source>
        <dbReference type="ARBA" id="ARBA00056573"/>
    </source>
</evidence>
<dbReference type="InterPro" id="IPR023214">
    <property type="entry name" value="HAD_sf"/>
</dbReference>